<proteinExistence type="predicted"/>
<accession>A0A450WD54</accession>
<dbReference type="InterPro" id="IPR014054">
    <property type="entry name" value="Phage_regulatory_Rha"/>
</dbReference>
<reference evidence="1" key="1">
    <citation type="submission" date="2019-02" db="EMBL/GenBank/DDBJ databases">
        <authorList>
            <person name="Gruber-Vodicka R. H."/>
            <person name="Seah K. B. B."/>
        </authorList>
    </citation>
    <scope>NUCLEOTIDE SEQUENCE</scope>
    <source>
        <strain evidence="1">BECK_S313</strain>
    </source>
</reference>
<sequence length="222" mass="25416">MTSRNDNALSTIAEATPAIHRQGERLFITSLEIAARFGKRHNNVIRDIEKLECPAKYRLLNFEQTSYQRPNPNGGPGIPTRMYEVTRDGFALLAMGFTGRRAMAWKVAYIEAFNAMERALADDWRRAMTQKAEAAQRLLAARTEAAYRHLAGEMAATRRELLLTKDKLRFATWAAGPMGEEEYGLVAGFRGLGYSWTRIAREQSYRSADALSRQYRRYRERQ</sequence>
<name>A0A450WD54_9GAMM</name>
<dbReference type="EMBL" id="CAADFK010000071">
    <property type="protein sequence ID" value="VFK14999.1"/>
    <property type="molecule type" value="Genomic_DNA"/>
</dbReference>
<organism evidence="1">
    <name type="scientific">Candidatus Kentrum sp. LPFa</name>
    <dbReference type="NCBI Taxonomy" id="2126335"/>
    <lineage>
        <taxon>Bacteria</taxon>
        <taxon>Pseudomonadati</taxon>
        <taxon>Pseudomonadota</taxon>
        <taxon>Gammaproteobacteria</taxon>
        <taxon>Candidatus Kentrum</taxon>
    </lineage>
</organism>
<evidence type="ECO:0000313" key="1">
    <source>
        <dbReference type="EMBL" id="VFK14999.1"/>
    </source>
</evidence>
<dbReference type="AlphaFoldDB" id="A0A450WD54"/>
<dbReference type="NCBIfam" id="TIGR02681">
    <property type="entry name" value="phage_pRha"/>
    <property type="match status" value="1"/>
</dbReference>
<gene>
    <name evidence="1" type="ORF">BECKLPF1236B_GA0070989_107110</name>
</gene>
<dbReference type="Pfam" id="PF09669">
    <property type="entry name" value="Phage_pRha"/>
    <property type="match status" value="1"/>
</dbReference>
<protein>
    <submittedName>
        <fullName evidence="1">Phage regulatory protein, rha family</fullName>
    </submittedName>
</protein>